<feature type="region of interest" description="Disordered" evidence="1">
    <location>
        <begin position="343"/>
        <end position="367"/>
    </location>
</feature>
<protein>
    <submittedName>
        <fullName evidence="2">Uncharacterized protein</fullName>
    </submittedName>
</protein>
<name>A0ABR1TNF8_9PEZI</name>
<evidence type="ECO:0000313" key="2">
    <source>
        <dbReference type="EMBL" id="KAK8047208.1"/>
    </source>
</evidence>
<feature type="region of interest" description="Disordered" evidence="1">
    <location>
        <begin position="460"/>
        <end position="493"/>
    </location>
</feature>
<sequence>MPIFRGIDVSVVASAEAKKLPEYPHPDSASVILTDGDPTCQKKVKPRISVYIPSMPGEQFWLKYSVLRIPSQASHLYFKMLMNGRPITSWGISMKSDKDGNPERPIRGTVVRALYEPRAQSQDKDLGTGAREIGIETRYFHFMAGLDKKSAAEDGGLIEVQIFRSKGRKRRAPKLPEFRDQDRYGITSPSGGLVENPQDATFYDWLLVDPKDSPYATFCFHYRSMKSLVQLSLIPRSESQRSLPRIDSGVSVTESPQEESPSNSPSMEDDDPCKSGFALGVEPSDIFTFNNSTHIPNENHQRNTTPSQYCLKYPLQGLCVADSSVSTQQANFDMQDILPSQTYRRPLPEPPKAASRHSSYSSFKSNCPSLTPSLAQYVDDGEFGDDNVAIGMARTVVSSAPSMVMLAMKGAKAGDSGSLSDYEHSPPSSIASDSPGHPEPGAYLTTTGSVLERHIAQLSSPFAARTTKQPDHRRIPISVSEEAIPRRPTPLDHESLGLADSLWIRRTPSPTPKKSISRFWSPRLHKKSTKQEFDRRGERKRHSDSDRRFSRELKAWTFDESTIMLQAVGPIDGTSNRRAGIVIPSPTFHGGFIGDIENDVSPRTEFFDKRNTWELCKEPPTGNWI</sequence>
<dbReference type="PANTHER" id="PTHR36223">
    <property type="entry name" value="BETA-LACTAMASE-TYPE TRANSPEPTIDASE FOLD DOMAIN CONTAINING PROTEIN"/>
    <property type="match status" value="1"/>
</dbReference>
<feature type="region of interest" description="Disordered" evidence="1">
    <location>
        <begin position="240"/>
        <end position="275"/>
    </location>
</feature>
<dbReference type="PANTHER" id="PTHR36223:SF1">
    <property type="entry name" value="TRANSCRIPTION ELONGATION FACTOR EAF N-TERMINAL DOMAIN-CONTAINING PROTEIN"/>
    <property type="match status" value="1"/>
</dbReference>
<gene>
    <name evidence="2" type="ORF">PG996_015272</name>
</gene>
<feature type="region of interest" description="Disordered" evidence="1">
    <location>
        <begin position="527"/>
        <end position="546"/>
    </location>
</feature>
<dbReference type="EMBL" id="JAQQWM010000009">
    <property type="protein sequence ID" value="KAK8047208.1"/>
    <property type="molecule type" value="Genomic_DNA"/>
</dbReference>
<feature type="region of interest" description="Disordered" evidence="1">
    <location>
        <begin position="415"/>
        <end position="444"/>
    </location>
</feature>
<feature type="compositionally biased region" description="Basic and acidic residues" evidence="1">
    <location>
        <begin position="483"/>
        <end position="493"/>
    </location>
</feature>
<proteinExistence type="predicted"/>
<organism evidence="2 3">
    <name type="scientific">Apiospora saccharicola</name>
    <dbReference type="NCBI Taxonomy" id="335842"/>
    <lineage>
        <taxon>Eukaryota</taxon>
        <taxon>Fungi</taxon>
        <taxon>Dikarya</taxon>
        <taxon>Ascomycota</taxon>
        <taxon>Pezizomycotina</taxon>
        <taxon>Sordariomycetes</taxon>
        <taxon>Xylariomycetidae</taxon>
        <taxon>Amphisphaeriales</taxon>
        <taxon>Apiosporaceae</taxon>
        <taxon>Apiospora</taxon>
    </lineage>
</organism>
<feature type="compositionally biased region" description="Polar residues" evidence="1">
    <location>
        <begin position="356"/>
        <end position="367"/>
    </location>
</feature>
<keyword evidence="3" id="KW-1185">Reference proteome</keyword>
<comment type="caution">
    <text evidence="2">The sequence shown here is derived from an EMBL/GenBank/DDBJ whole genome shotgun (WGS) entry which is preliminary data.</text>
</comment>
<accession>A0ABR1TNF8</accession>
<evidence type="ECO:0000313" key="3">
    <source>
        <dbReference type="Proteomes" id="UP001446871"/>
    </source>
</evidence>
<feature type="compositionally biased region" description="Basic and acidic residues" evidence="1">
    <location>
        <begin position="529"/>
        <end position="546"/>
    </location>
</feature>
<reference evidence="2 3" key="1">
    <citation type="submission" date="2023-01" db="EMBL/GenBank/DDBJ databases">
        <title>Analysis of 21 Apiospora genomes using comparative genomics revels a genus with tremendous synthesis potential of carbohydrate active enzymes and secondary metabolites.</title>
        <authorList>
            <person name="Sorensen T."/>
        </authorList>
    </citation>
    <scope>NUCLEOTIDE SEQUENCE [LARGE SCALE GENOMIC DNA]</scope>
    <source>
        <strain evidence="2 3">CBS 83171</strain>
    </source>
</reference>
<feature type="compositionally biased region" description="Low complexity" evidence="1">
    <location>
        <begin position="254"/>
        <end position="266"/>
    </location>
</feature>
<dbReference type="Proteomes" id="UP001446871">
    <property type="component" value="Unassembled WGS sequence"/>
</dbReference>
<evidence type="ECO:0000256" key="1">
    <source>
        <dbReference type="SAM" id="MobiDB-lite"/>
    </source>
</evidence>